<keyword evidence="3" id="KW-1185">Reference proteome</keyword>
<evidence type="ECO:0000313" key="3">
    <source>
        <dbReference type="Proteomes" id="UP000694403"/>
    </source>
</evidence>
<organism evidence="2 3">
    <name type="scientific">Chelydra serpentina</name>
    <name type="common">Snapping turtle</name>
    <name type="synonym">Testudo serpentina</name>
    <dbReference type="NCBI Taxonomy" id="8475"/>
    <lineage>
        <taxon>Eukaryota</taxon>
        <taxon>Metazoa</taxon>
        <taxon>Chordata</taxon>
        <taxon>Craniata</taxon>
        <taxon>Vertebrata</taxon>
        <taxon>Euteleostomi</taxon>
        <taxon>Archelosauria</taxon>
        <taxon>Testudinata</taxon>
        <taxon>Testudines</taxon>
        <taxon>Cryptodira</taxon>
        <taxon>Durocryptodira</taxon>
        <taxon>Americhelydia</taxon>
        <taxon>Chelydroidea</taxon>
        <taxon>Chelydridae</taxon>
        <taxon>Chelydra</taxon>
    </lineage>
</organism>
<evidence type="ECO:0000256" key="1">
    <source>
        <dbReference type="SAM" id="MobiDB-lite"/>
    </source>
</evidence>
<reference evidence="2" key="2">
    <citation type="submission" date="2025-09" db="UniProtKB">
        <authorList>
            <consortium name="Ensembl"/>
        </authorList>
    </citation>
    <scope>IDENTIFICATION</scope>
</reference>
<feature type="region of interest" description="Disordered" evidence="1">
    <location>
        <begin position="1"/>
        <end position="54"/>
    </location>
</feature>
<accession>A0A8C3SP55</accession>
<dbReference type="Proteomes" id="UP000694403">
    <property type="component" value="Unplaced"/>
</dbReference>
<name>A0A8C3SP55_CHESE</name>
<dbReference type="AlphaFoldDB" id="A0A8C3SP55"/>
<proteinExistence type="predicted"/>
<protein>
    <submittedName>
        <fullName evidence="2">Uncharacterized protein</fullName>
    </submittedName>
</protein>
<evidence type="ECO:0000313" key="2">
    <source>
        <dbReference type="Ensembl" id="ENSCSRP00000016792.1"/>
    </source>
</evidence>
<dbReference type="Ensembl" id="ENSCSRT00000017561.1">
    <property type="protein sequence ID" value="ENSCSRP00000016792.1"/>
    <property type="gene ID" value="ENSCSRG00000012901.1"/>
</dbReference>
<sequence>MGPEAWPHRLPSGLSVGTDWADLGPMESGGRGETSRQGGPNPSPPPPPQGSCTLVAMGVYSGESWHRNLDPQIQLSFAWSFYLGWAALPLLGLSGEPGRGAGCRGERMGEGGL</sequence>
<reference evidence="2" key="1">
    <citation type="submission" date="2025-08" db="UniProtKB">
        <authorList>
            <consortium name="Ensembl"/>
        </authorList>
    </citation>
    <scope>IDENTIFICATION</scope>
</reference>